<reference evidence="4 5" key="1">
    <citation type="submission" date="2019-02" db="EMBL/GenBank/DDBJ databases">
        <title>Deep-cultivation of Planctomycetes and their phenomic and genomic characterization uncovers novel biology.</title>
        <authorList>
            <person name="Wiegand S."/>
            <person name="Jogler M."/>
            <person name="Boedeker C."/>
            <person name="Pinto D."/>
            <person name="Vollmers J."/>
            <person name="Rivas-Marin E."/>
            <person name="Kohn T."/>
            <person name="Peeters S.H."/>
            <person name="Heuer A."/>
            <person name="Rast P."/>
            <person name="Oberbeckmann S."/>
            <person name="Bunk B."/>
            <person name="Jeske O."/>
            <person name="Meyerdierks A."/>
            <person name="Storesund J.E."/>
            <person name="Kallscheuer N."/>
            <person name="Luecker S."/>
            <person name="Lage O.M."/>
            <person name="Pohl T."/>
            <person name="Merkel B.J."/>
            <person name="Hornburger P."/>
            <person name="Mueller R.-W."/>
            <person name="Bruemmer F."/>
            <person name="Labrenz M."/>
            <person name="Spormann A.M."/>
            <person name="Op den Camp H."/>
            <person name="Overmann J."/>
            <person name="Amann R."/>
            <person name="Jetten M.S.M."/>
            <person name="Mascher T."/>
            <person name="Medema M.H."/>
            <person name="Devos D.P."/>
            <person name="Kaster A.-K."/>
            <person name="Ovreas L."/>
            <person name="Rohde M."/>
            <person name="Galperin M.Y."/>
            <person name="Jogler C."/>
        </authorList>
    </citation>
    <scope>NUCLEOTIDE SEQUENCE [LARGE SCALE GENOMIC DNA]</scope>
    <source>
        <strain evidence="4 5">Poly24</strain>
    </source>
</reference>
<dbReference type="PRINTS" id="PR00811">
    <property type="entry name" value="BCTERIALGSPD"/>
</dbReference>
<dbReference type="KEGG" id="rcf:Poly24_49660"/>
<dbReference type="Proteomes" id="UP000315082">
    <property type="component" value="Chromosome"/>
</dbReference>
<proteinExistence type="inferred from homology"/>
<dbReference type="InterPro" id="IPR050810">
    <property type="entry name" value="Bact_Secretion_Sys_Channel"/>
</dbReference>
<sequence>MFKQTVAGVSPAHIMMIVACVVGNGTPALAQSADVHAASSRTSSSAVTYAVSQPTQRLEMIVNSSRILKLEKVVPRFQVQNEEILIANPVAPNQVQISAQAAGVTQLNLWDVDDTLYTVDVIVTGDSRELSAVMQAQFPFASLRITPLPTGAVIDGTVTDTDDIDRVIAVAEQYYPKVVNNIKVVGVQTILLHTKVMEVSRTKLRELGVDWGSTNSTNLFAFGINGTVDAVSSTIGNIVPTGAPNARVGLIRNGNSLDFLIRALQQNNCAKILAEPTLVATHGRPSRFIVGGRFPIISPDGQGGSTVTFEEFGTSVDFLPFLVGPGRVRLEIRPEVSERDDANGVSLNGFTVPAIRQRYVETAVEMQAGQTYAIAGLLQSRTETISTGPPFLVSLPWIGTLFRHVESLENEIELLVTVTPELADAMDPHEVGSGGPGISSTVPSDKELYFKGYIEVPRVDCIHESGCMQDPVFEAAALPTPQTIPVQQSSSFDNSAP</sequence>
<dbReference type="InterPro" id="IPR032789">
    <property type="entry name" value="T2SS-T3SS_pil_N"/>
</dbReference>
<evidence type="ECO:0000256" key="1">
    <source>
        <dbReference type="RuleBase" id="RU004003"/>
    </source>
</evidence>
<protein>
    <submittedName>
        <fullName evidence="4">Type II secretion system protein D</fullName>
    </submittedName>
</protein>
<dbReference type="PANTHER" id="PTHR30332">
    <property type="entry name" value="PROBABLE GENERAL SECRETION PATHWAY PROTEIN D"/>
    <property type="match status" value="1"/>
</dbReference>
<name>A0A518K097_9BACT</name>
<dbReference type="EMBL" id="CP036348">
    <property type="protein sequence ID" value="QDV71232.1"/>
    <property type="molecule type" value="Genomic_DNA"/>
</dbReference>
<evidence type="ECO:0000259" key="2">
    <source>
        <dbReference type="Pfam" id="PF00263"/>
    </source>
</evidence>
<dbReference type="PROSITE" id="PS51257">
    <property type="entry name" value="PROKAR_LIPOPROTEIN"/>
    <property type="match status" value="1"/>
</dbReference>
<dbReference type="InterPro" id="IPR001775">
    <property type="entry name" value="GspD/PilQ"/>
</dbReference>
<evidence type="ECO:0000259" key="3">
    <source>
        <dbReference type="Pfam" id="PF13629"/>
    </source>
</evidence>
<feature type="domain" description="Type II/III secretion system secretin-like" evidence="2">
    <location>
        <begin position="263"/>
        <end position="422"/>
    </location>
</feature>
<comment type="similarity">
    <text evidence="1">Belongs to the bacterial secretin family.</text>
</comment>
<accession>A0A518K097</accession>
<dbReference type="AlphaFoldDB" id="A0A518K097"/>
<dbReference type="GO" id="GO:0015627">
    <property type="term" value="C:type II protein secretion system complex"/>
    <property type="evidence" value="ECO:0007669"/>
    <property type="project" value="TreeGrafter"/>
</dbReference>
<dbReference type="PANTHER" id="PTHR30332:SF17">
    <property type="entry name" value="TYPE IV PILIATION SYSTEM PROTEIN DR_0774-RELATED"/>
    <property type="match status" value="1"/>
</dbReference>
<evidence type="ECO:0000313" key="5">
    <source>
        <dbReference type="Proteomes" id="UP000315082"/>
    </source>
</evidence>
<organism evidence="4 5">
    <name type="scientific">Rosistilla carotiformis</name>
    <dbReference type="NCBI Taxonomy" id="2528017"/>
    <lineage>
        <taxon>Bacteria</taxon>
        <taxon>Pseudomonadati</taxon>
        <taxon>Planctomycetota</taxon>
        <taxon>Planctomycetia</taxon>
        <taxon>Pirellulales</taxon>
        <taxon>Pirellulaceae</taxon>
        <taxon>Rosistilla</taxon>
    </lineage>
</organism>
<dbReference type="RefSeq" id="WP_145101597.1">
    <property type="nucleotide sequence ID" value="NZ_CP036348.1"/>
</dbReference>
<dbReference type="Pfam" id="PF00263">
    <property type="entry name" value="Secretin"/>
    <property type="match status" value="1"/>
</dbReference>
<dbReference type="Pfam" id="PF13629">
    <property type="entry name" value="T2SS-T3SS_pil_N"/>
    <property type="match status" value="1"/>
</dbReference>
<dbReference type="InterPro" id="IPR004846">
    <property type="entry name" value="T2SS/T3SS_dom"/>
</dbReference>
<keyword evidence="5" id="KW-1185">Reference proteome</keyword>
<gene>
    <name evidence="4" type="primary">gspD</name>
    <name evidence="4" type="ORF">Poly24_49660</name>
</gene>
<evidence type="ECO:0000313" key="4">
    <source>
        <dbReference type="EMBL" id="QDV71232.1"/>
    </source>
</evidence>
<feature type="domain" description="Pilus formation protein N-terminal" evidence="3">
    <location>
        <begin position="56"/>
        <end position="124"/>
    </location>
</feature>
<dbReference type="GO" id="GO:0009306">
    <property type="term" value="P:protein secretion"/>
    <property type="evidence" value="ECO:0007669"/>
    <property type="project" value="InterPro"/>
</dbReference>
<dbReference type="OrthoDB" id="9779724at2"/>